<feature type="coiled-coil region" evidence="1">
    <location>
        <begin position="105"/>
        <end position="153"/>
    </location>
</feature>
<comment type="caution">
    <text evidence="2">The sequence shown here is derived from an EMBL/GenBank/DDBJ whole genome shotgun (WGS) entry which is preliminary data.</text>
</comment>
<dbReference type="AlphaFoldDB" id="A0ABD1QGU9"/>
<accession>A0ABD1QGU9</accession>
<keyword evidence="1" id="KW-0175">Coiled coil</keyword>
<protein>
    <submittedName>
        <fullName evidence="2">Uncharacterized protein</fullName>
    </submittedName>
</protein>
<dbReference type="Proteomes" id="UP001604336">
    <property type="component" value="Unassembled WGS sequence"/>
</dbReference>
<organism evidence="2 3">
    <name type="scientific">Abeliophyllum distichum</name>
    <dbReference type="NCBI Taxonomy" id="126358"/>
    <lineage>
        <taxon>Eukaryota</taxon>
        <taxon>Viridiplantae</taxon>
        <taxon>Streptophyta</taxon>
        <taxon>Embryophyta</taxon>
        <taxon>Tracheophyta</taxon>
        <taxon>Spermatophyta</taxon>
        <taxon>Magnoliopsida</taxon>
        <taxon>eudicotyledons</taxon>
        <taxon>Gunneridae</taxon>
        <taxon>Pentapetalae</taxon>
        <taxon>asterids</taxon>
        <taxon>lamiids</taxon>
        <taxon>Lamiales</taxon>
        <taxon>Oleaceae</taxon>
        <taxon>Forsythieae</taxon>
        <taxon>Abeliophyllum</taxon>
    </lineage>
</organism>
<name>A0ABD1QGU9_9LAMI</name>
<gene>
    <name evidence="2" type="ORF">Adt_35539</name>
</gene>
<sequence>MPKIIDGLMSVVEVRQMFDGGDGDTGNSAGSDSRVCISHHRSELDSSILGSLPTSLTIVAANAYKYRTWPWERAAEEASIKDLLQLAEMNLIRGLVLTKDVFSSLKSFDGKLAKEEANSKKLSEELKAMNLEKAQLESENRFLQVRLDILAIKGDE</sequence>
<dbReference type="EMBL" id="JBFOLK010000011">
    <property type="protein sequence ID" value="KAL2474803.1"/>
    <property type="molecule type" value="Genomic_DNA"/>
</dbReference>
<proteinExistence type="predicted"/>
<evidence type="ECO:0000313" key="2">
    <source>
        <dbReference type="EMBL" id="KAL2474803.1"/>
    </source>
</evidence>
<evidence type="ECO:0000256" key="1">
    <source>
        <dbReference type="SAM" id="Coils"/>
    </source>
</evidence>
<reference evidence="3" key="1">
    <citation type="submission" date="2024-07" db="EMBL/GenBank/DDBJ databases">
        <title>Two chromosome-level genome assemblies of Korean endemic species Abeliophyllum distichum and Forsythia ovata (Oleaceae).</title>
        <authorList>
            <person name="Jang H."/>
        </authorList>
    </citation>
    <scope>NUCLEOTIDE SEQUENCE [LARGE SCALE GENOMIC DNA]</scope>
</reference>
<keyword evidence="3" id="KW-1185">Reference proteome</keyword>
<evidence type="ECO:0000313" key="3">
    <source>
        <dbReference type="Proteomes" id="UP001604336"/>
    </source>
</evidence>